<dbReference type="EMBL" id="CP002271">
    <property type="protein sequence ID" value="ADO69379.1"/>
    <property type="molecule type" value="Genomic_DNA"/>
</dbReference>
<name>E3FNV5_STIAD</name>
<evidence type="ECO:0000256" key="3">
    <source>
        <dbReference type="SAM" id="MobiDB-lite"/>
    </source>
</evidence>
<feature type="domain" description="Ketoreductase" evidence="4">
    <location>
        <begin position="1003"/>
        <end position="1232"/>
    </location>
</feature>
<dbReference type="eggNOG" id="COG0236">
    <property type="taxonomic scope" value="Bacteria"/>
</dbReference>
<proteinExistence type="predicted"/>
<evidence type="ECO:0000256" key="2">
    <source>
        <dbReference type="ARBA" id="ARBA00022553"/>
    </source>
</evidence>
<dbReference type="GO" id="GO:0071770">
    <property type="term" value="P:DIM/DIP cell wall layer assembly"/>
    <property type="evidence" value="ECO:0007669"/>
    <property type="project" value="TreeGrafter"/>
</dbReference>
<dbReference type="Proteomes" id="UP000001351">
    <property type="component" value="Chromosome"/>
</dbReference>
<gene>
    <name evidence="5" type="ordered locus">STAUR_1575</name>
</gene>
<keyword evidence="1" id="KW-0596">Phosphopantetheine</keyword>
<dbReference type="STRING" id="378806.STAUR_1575"/>
<evidence type="ECO:0000313" key="6">
    <source>
        <dbReference type="Proteomes" id="UP000001351"/>
    </source>
</evidence>
<dbReference type="GO" id="GO:0005886">
    <property type="term" value="C:plasma membrane"/>
    <property type="evidence" value="ECO:0007669"/>
    <property type="project" value="TreeGrafter"/>
</dbReference>
<dbReference type="PANTHER" id="PTHR43775:SF37">
    <property type="entry name" value="SI:DKEY-61P9.11"/>
    <property type="match status" value="1"/>
</dbReference>
<dbReference type="GO" id="GO:0006633">
    <property type="term" value="P:fatty acid biosynthetic process"/>
    <property type="evidence" value="ECO:0007669"/>
    <property type="project" value="TreeGrafter"/>
</dbReference>
<dbReference type="Gene3D" id="1.10.1200.10">
    <property type="entry name" value="ACP-like"/>
    <property type="match status" value="5"/>
</dbReference>
<keyword evidence="6" id="KW-1185">Reference proteome</keyword>
<dbReference type="InterPro" id="IPR057326">
    <property type="entry name" value="KR_dom"/>
</dbReference>
<evidence type="ECO:0000313" key="5">
    <source>
        <dbReference type="EMBL" id="ADO69379.1"/>
    </source>
</evidence>
<feature type="compositionally biased region" description="Pro residues" evidence="3">
    <location>
        <begin position="589"/>
        <end position="601"/>
    </location>
</feature>
<accession>E3FNV5</accession>
<evidence type="ECO:0000259" key="4">
    <source>
        <dbReference type="SMART" id="SM00822"/>
    </source>
</evidence>
<dbReference type="SUPFAM" id="SSF47336">
    <property type="entry name" value="ACP-like"/>
    <property type="match status" value="5"/>
</dbReference>
<dbReference type="Gene3D" id="3.40.50.720">
    <property type="entry name" value="NAD(P)-binding Rossmann-like Domain"/>
    <property type="match status" value="1"/>
</dbReference>
<dbReference type="InterPro" id="IPR050091">
    <property type="entry name" value="PKS_NRPS_Biosynth_Enz"/>
</dbReference>
<dbReference type="KEGG" id="sur:STAUR_1575"/>
<dbReference type="Pfam" id="PF08659">
    <property type="entry name" value="KR"/>
    <property type="match status" value="1"/>
</dbReference>
<dbReference type="eggNOG" id="COG1028">
    <property type="taxonomic scope" value="Bacteria"/>
</dbReference>
<dbReference type="GO" id="GO:0004312">
    <property type="term" value="F:fatty acid synthase activity"/>
    <property type="evidence" value="ECO:0007669"/>
    <property type="project" value="TreeGrafter"/>
</dbReference>
<dbReference type="GO" id="GO:0005737">
    <property type="term" value="C:cytoplasm"/>
    <property type="evidence" value="ECO:0007669"/>
    <property type="project" value="TreeGrafter"/>
</dbReference>
<keyword evidence="2" id="KW-0597">Phosphoprotein</keyword>
<dbReference type="PANTHER" id="PTHR43775">
    <property type="entry name" value="FATTY ACID SYNTHASE"/>
    <property type="match status" value="1"/>
</dbReference>
<feature type="region of interest" description="Disordered" evidence="3">
    <location>
        <begin position="687"/>
        <end position="706"/>
    </location>
</feature>
<dbReference type="HOGENOM" id="CLU_275182_0_0_7"/>
<protein>
    <submittedName>
        <fullName evidence="5">Beta-ketoacyl synthase</fullName>
    </submittedName>
</protein>
<dbReference type="SUPFAM" id="SSF51735">
    <property type="entry name" value="NAD(P)-binding Rossmann-fold domains"/>
    <property type="match status" value="2"/>
</dbReference>
<reference evidence="5 6" key="1">
    <citation type="journal article" date="2011" name="Mol. Biol. Evol.">
        <title>Comparative genomic analysis of fruiting body formation in Myxococcales.</title>
        <authorList>
            <person name="Huntley S."/>
            <person name="Hamann N."/>
            <person name="Wegener-Feldbrugge S."/>
            <person name="Treuner-Lange A."/>
            <person name="Kube M."/>
            <person name="Reinhardt R."/>
            <person name="Klages S."/>
            <person name="Muller R."/>
            <person name="Ronning C.M."/>
            <person name="Nierman W.C."/>
            <person name="Sogaard-Andersen L."/>
        </authorList>
    </citation>
    <scope>NUCLEOTIDE SEQUENCE [LARGE SCALE GENOMIC DNA]</scope>
    <source>
        <strain evidence="5 6">DW4/3-1</strain>
    </source>
</reference>
<dbReference type="SMART" id="SM00822">
    <property type="entry name" value="PKS_KR"/>
    <property type="match status" value="1"/>
</dbReference>
<feature type="compositionally biased region" description="Low complexity" evidence="3">
    <location>
        <begin position="579"/>
        <end position="588"/>
    </location>
</feature>
<dbReference type="InterPro" id="IPR036736">
    <property type="entry name" value="ACP-like_sf"/>
</dbReference>
<dbReference type="InterPro" id="IPR013968">
    <property type="entry name" value="PKS_KR"/>
</dbReference>
<organism evidence="5 6">
    <name type="scientific">Stigmatella aurantiaca (strain DW4/3-1)</name>
    <dbReference type="NCBI Taxonomy" id="378806"/>
    <lineage>
        <taxon>Bacteria</taxon>
        <taxon>Pseudomonadati</taxon>
        <taxon>Myxococcota</taxon>
        <taxon>Myxococcia</taxon>
        <taxon>Myxococcales</taxon>
        <taxon>Cystobacterineae</taxon>
        <taxon>Archangiaceae</taxon>
        <taxon>Stigmatella</taxon>
    </lineage>
</organism>
<feature type="region of interest" description="Disordered" evidence="3">
    <location>
        <begin position="578"/>
        <end position="602"/>
    </location>
</feature>
<evidence type="ECO:0000256" key="1">
    <source>
        <dbReference type="ARBA" id="ARBA00022450"/>
    </source>
</evidence>
<dbReference type="InterPro" id="IPR036291">
    <property type="entry name" value="NAD(P)-bd_dom_sf"/>
</dbReference>
<sequence length="1310" mass="139123">MTLEAMEGEVVAALARGTGYVPELFGRDADLVNGLGMTQEELRDAVAGVEQKLGLPVRLSNNAAQHATVGMIARNMLKIVEGGAPAATAGDVTLDQVLAFVDDCASRNERPVLETLLAETNGALSRLDAAAGAKATPVPVKAEPGPGLLADPASVMKLLVGALVERTGYPEDMLEPQLDLEADLGIDTVKQVEAFAMARVALGVEKDENFRLRDHNTLRKMVDYLVPRASGASPAAAAASPSLAPAAVVPAPAPALPAPAVQPTMAVGPVLEFLSQGMAEKTGYGLEVLQPDLDMEVDLGIDTITQIEVFALARTKYGVERNGEFRVRHYNTLRKMAEYLVSKASGAVHAEAPAAPVAPAAPAAVAQDAKPASAAPAAAPDAVMNLLVGALVERTGYPSDMLEPDLDLEADLGIDTVKQVEAFAIARTALGVEKDENFRLRDYNTLRKMVGYLTGRAAPTAAAPAPTVLSPAPVVAPAVPVAAAAPSAALEARPEAVMALLVKALVERTGYPEDMLEPDLDLEADLGIDTVKQVEAFAMARVALGVEKDENFRLRDYNTLRKMVDYLVRMAATGPAPLASQAPSVSAPDVPPPSPVAPPSAPAGQAVSVEKVQAFLVSVLQEKTGYNTEIIQPDLDMEVELGIDTVTQIEAFAIAREKFGVPRNESFRVRNYNTVGKMSAYLAANIPGGKGAPPPQAEPQAAASAAAPKGLSLEDVRRFVAQCEAKGDVESLRRLAAHLGGTLQAPARPRTPLAPPAQFAGKRYEVHPVEQSAQVRNENIAHLKGKTIGISTDAHGAHKQLAQMLESAGARVVVLYTGLAPGGGVSLDWKQPEAAGSRLKELQQTQPLDGLILLHTTAAAPKLSELDAPAWASAVNTFTLGLYYGGLAVYDRINEIPGGGWYLVATAGGGLFGHANAHGQVPLAGAAGGFIKCLRRELPNSRCKAVDLDGQDSSSWAKQIWTELVSSDPDVEVGYNGGRRYAFRDIETPLATAKQALSIRPGAVVVVSGGGRGVVYHSAKLLAQVTGARVIVTGRTVPPEGNEEWLKVSDKDLPAYRMGWIKRYMAEHRGSTPVQAMRAFDSGVAYRREVHRNLEDCRAQGVHLEYKVCDMTDVASVRALLAGVRQQYGRIDGIVHGATIEESKSLPMKTPDSFVRTLNAKAHLWQLLVQETWKDDLQFFINFGSGSGRYGNKGQTDYSAANYLVARAGQVYGALRPEVRSVTIDWPVWVGAGIVENNADYLERLRKLGVCVIDIAEGAYWFVGEILHGGASGEVVIADDKTFESVGWPRHDKEGLRVVGKEAGGTRYAI</sequence>